<evidence type="ECO:0000313" key="1">
    <source>
        <dbReference type="EMBL" id="KAF1982303.1"/>
    </source>
</evidence>
<evidence type="ECO:0000313" key="2">
    <source>
        <dbReference type="Proteomes" id="UP000800041"/>
    </source>
</evidence>
<dbReference type="AlphaFoldDB" id="A0A6G1GMX1"/>
<organism evidence="1 2">
    <name type="scientific">Aulographum hederae CBS 113979</name>
    <dbReference type="NCBI Taxonomy" id="1176131"/>
    <lineage>
        <taxon>Eukaryota</taxon>
        <taxon>Fungi</taxon>
        <taxon>Dikarya</taxon>
        <taxon>Ascomycota</taxon>
        <taxon>Pezizomycotina</taxon>
        <taxon>Dothideomycetes</taxon>
        <taxon>Pleosporomycetidae</taxon>
        <taxon>Aulographales</taxon>
        <taxon>Aulographaceae</taxon>
    </lineage>
</organism>
<keyword evidence="2" id="KW-1185">Reference proteome</keyword>
<dbReference type="Proteomes" id="UP000800041">
    <property type="component" value="Unassembled WGS sequence"/>
</dbReference>
<name>A0A6G1GMX1_9PEZI</name>
<gene>
    <name evidence="1" type="ORF">K402DRAFT_208034</name>
</gene>
<accession>A0A6G1GMX1</accession>
<sequence length="184" mass="21157">MIMMYNNVESYSNVRHLGSNPQSAATWKRAMHAFLARGCDPNAPGWQGTTAVMRTAFEKPETLLNQAARDALLERGYKLCRLDYNNASLWLAMKPEPSDPLCSDQSVTIDVSIDSWILDRKLPISNRTVRSWLEDLYPKRLWVETRTFLSMSTVEEEEAVQTLDLEVLLKGVFLRDFSHWDEIT</sequence>
<proteinExistence type="predicted"/>
<reference evidence="1" key="1">
    <citation type="journal article" date="2020" name="Stud. Mycol.">
        <title>101 Dothideomycetes genomes: a test case for predicting lifestyles and emergence of pathogens.</title>
        <authorList>
            <person name="Haridas S."/>
            <person name="Albert R."/>
            <person name="Binder M."/>
            <person name="Bloem J."/>
            <person name="Labutti K."/>
            <person name="Salamov A."/>
            <person name="Andreopoulos B."/>
            <person name="Baker S."/>
            <person name="Barry K."/>
            <person name="Bills G."/>
            <person name="Bluhm B."/>
            <person name="Cannon C."/>
            <person name="Castanera R."/>
            <person name="Culley D."/>
            <person name="Daum C."/>
            <person name="Ezra D."/>
            <person name="Gonzalez J."/>
            <person name="Henrissat B."/>
            <person name="Kuo A."/>
            <person name="Liang C."/>
            <person name="Lipzen A."/>
            <person name="Lutzoni F."/>
            <person name="Magnuson J."/>
            <person name="Mondo S."/>
            <person name="Nolan M."/>
            <person name="Ohm R."/>
            <person name="Pangilinan J."/>
            <person name="Park H.-J."/>
            <person name="Ramirez L."/>
            <person name="Alfaro M."/>
            <person name="Sun H."/>
            <person name="Tritt A."/>
            <person name="Yoshinaga Y."/>
            <person name="Zwiers L.-H."/>
            <person name="Turgeon B."/>
            <person name="Goodwin S."/>
            <person name="Spatafora J."/>
            <person name="Crous P."/>
            <person name="Grigoriev I."/>
        </authorList>
    </citation>
    <scope>NUCLEOTIDE SEQUENCE</scope>
    <source>
        <strain evidence="1">CBS 113979</strain>
    </source>
</reference>
<dbReference type="EMBL" id="ML977186">
    <property type="protein sequence ID" value="KAF1982303.1"/>
    <property type="molecule type" value="Genomic_DNA"/>
</dbReference>
<protein>
    <submittedName>
        <fullName evidence="1">Uncharacterized protein</fullName>
    </submittedName>
</protein>